<dbReference type="PANTHER" id="PTHR34194:SF25">
    <property type="entry name" value="OS05G0423200 PROTEIN"/>
    <property type="match status" value="1"/>
</dbReference>
<protein>
    <submittedName>
        <fullName evidence="1">Uncharacterized protein</fullName>
    </submittedName>
</protein>
<gene>
    <name evidence="1" type="ORF">FCM35_KLT06164</name>
</gene>
<comment type="caution">
    <text evidence="1">The sequence shown here is derived from an EMBL/GenBank/DDBJ whole genome shotgun (WGS) entry which is preliminary data.</text>
</comment>
<sequence length="267" mass="30998">MKVPRTSSSMDPVYKIFLDHVRLDGTSYILQMDDTECRVPVYLKYGVKTSSSYYKHKTKPLKKAKNKEIDRIAPLTEESYERFLKHLTFGEGLMILELEGGHKVIYEEDRKNMSENVARQNGMGSDEQGLVPYNCASGSNGEKNGLAVISADLRSFDEKLTSVLSKPFDQHEYEALMNEAIRRKPVMKHRNLRSMSKRYHTHEAGLSYLDYYPDLAIQISEANKYERLNLLRKFFFWLENLCHDGAYMPWVPEALADKPVFDEEFEN</sequence>
<keyword evidence="2" id="KW-1185">Reference proteome</keyword>
<organism evidence="1 2">
    <name type="scientific">Carex littledalei</name>
    <dbReference type="NCBI Taxonomy" id="544730"/>
    <lineage>
        <taxon>Eukaryota</taxon>
        <taxon>Viridiplantae</taxon>
        <taxon>Streptophyta</taxon>
        <taxon>Embryophyta</taxon>
        <taxon>Tracheophyta</taxon>
        <taxon>Spermatophyta</taxon>
        <taxon>Magnoliopsida</taxon>
        <taxon>Liliopsida</taxon>
        <taxon>Poales</taxon>
        <taxon>Cyperaceae</taxon>
        <taxon>Cyperoideae</taxon>
        <taxon>Cariceae</taxon>
        <taxon>Carex</taxon>
        <taxon>Carex subgen. Euthyceras</taxon>
    </lineage>
</organism>
<evidence type="ECO:0000313" key="2">
    <source>
        <dbReference type="Proteomes" id="UP000623129"/>
    </source>
</evidence>
<accession>A0A833QWS1</accession>
<dbReference type="EMBL" id="SWLB01000015">
    <property type="protein sequence ID" value="KAF3329086.1"/>
    <property type="molecule type" value="Genomic_DNA"/>
</dbReference>
<evidence type="ECO:0000313" key="1">
    <source>
        <dbReference type="EMBL" id="KAF3329086.1"/>
    </source>
</evidence>
<name>A0A833QWS1_9POAL</name>
<dbReference type="PANTHER" id="PTHR34194">
    <property type="entry name" value="F14J8.16 PROTEIN"/>
    <property type="match status" value="1"/>
</dbReference>
<reference evidence="1" key="1">
    <citation type="submission" date="2020-01" db="EMBL/GenBank/DDBJ databases">
        <title>Genome sequence of Kobresia littledalei, the first chromosome-level genome in the family Cyperaceae.</title>
        <authorList>
            <person name="Qu G."/>
        </authorList>
    </citation>
    <scope>NUCLEOTIDE SEQUENCE</scope>
    <source>
        <strain evidence="1">C.B.Clarke</strain>
        <tissue evidence="1">Leaf</tissue>
    </source>
</reference>
<dbReference type="OrthoDB" id="298344at2759"/>
<dbReference type="AlphaFoldDB" id="A0A833QWS1"/>
<proteinExistence type="predicted"/>
<dbReference type="Proteomes" id="UP000623129">
    <property type="component" value="Unassembled WGS sequence"/>
</dbReference>